<evidence type="ECO:0000313" key="9">
    <source>
        <dbReference type="EMBL" id="MDY5152865.1"/>
    </source>
</evidence>
<dbReference type="Pfam" id="PF06964">
    <property type="entry name" value="Alpha-L-AF_C"/>
    <property type="match status" value="1"/>
</dbReference>
<dbReference type="InterPro" id="IPR017853">
    <property type="entry name" value="GH"/>
</dbReference>
<accession>A0AAW9HR80</accession>
<evidence type="ECO:0000256" key="2">
    <source>
        <dbReference type="ARBA" id="ARBA00007186"/>
    </source>
</evidence>
<dbReference type="InterPro" id="IPR010720">
    <property type="entry name" value="Alpha-L-AF_C"/>
</dbReference>
<dbReference type="EC" id="3.2.1.55" evidence="4"/>
<reference evidence="9" key="1">
    <citation type="submission" date="2023-10" db="EMBL/GenBank/DDBJ databases">
        <title>Whole Genome based description of the genera Actinobaculum and Actinotignum reveals a complex phylogenetic relationship within the species included in the genus Actinotignum.</title>
        <authorList>
            <person name="Jensen C.S."/>
            <person name="Dargis R."/>
            <person name="Kemp M."/>
            <person name="Christensen J.J."/>
        </authorList>
    </citation>
    <scope>NUCLEOTIDE SEQUENCE</scope>
    <source>
        <strain evidence="9">Actinobaculum_suis_CCUG19206T</strain>
    </source>
</reference>
<dbReference type="SUPFAM" id="SSF51445">
    <property type="entry name" value="(Trans)glycosidases"/>
    <property type="match status" value="1"/>
</dbReference>
<dbReference type="AlphaFoldDB" id="A0AAW9HR80"/>
<keyword evidence="6" id="KW-0119">Carbohydrate metabolism</keyword>
<dbReference type="SUPFAM" id="SSF51011">
    <property type="entry name" value="Glycosyl hydrolase domain"/>
    <property type="match status" value="1"/>
</dbReference>
<evidence type="ECO:0000256" key="4">
    <source>
        <dbReference type="ARBA" id="ARBA00012670"/>
    </source>
</evidence>
<evidence type="ECO:0000313" key="10">
    <source>
        <dbReference type="Proteomes" id="UP001273799"/>
    </source>
</evidence>
<comment type="subunit">
    <text evidence="3">Homohexamer; trimer of dimers.</text>
</comment>
<keyword evidence="7" id="KW-0326">Glycosidase</keyword>
<evidence type="ECO:0000256" key="3">
    <source>
        <dbReference type="ARBA" id="ARBA00011165"/>
    </source>
</evidence>
<comment type="caution">
    <text evidence="9">The sequence shown here is derived from an EMBL/GenBank/DDBJ whole genome shotgun (WGS) entry which is preliminary data.</text>
</comment>
<dbReference type="Gene3D" id="2.60.40.1180">
    <property type="entry name" value="Golgi alpha-mannosidase II"/>
    <property type="match status" value="1"/>
</dbReference>
<gene>
    <name evidence="9" type="ORF">R6G71_02205</name>
</gene>
<evidence type="ECO:0000256" key="1">
    <source>
        <dbReference type="ARBA" id="ARBA00001462"/>
    </source>
</evidence>
<dbReference type="Pfam" id="PF22848">
    <property type="entry name" value="ASD1_dom"/>
    <property type="match status" value="1"/>
</dbReference>
<evidence type="ECO:0000259" key="8">
    <source>
        <dbReference type="SMART" id="SM00813"/>
    </source>
</evidence>
<dbReference type="PANTHER" id="PTHR43576">
    <property type="entry name" value="ALPHA-L-ARABINOFURANOSIDASE C-RELATED"/>
    <property type="match status" value="1"/>
</dbReference>
<organism evidence="9 10">
    <name type="scientific">Actinobaculum suis</name>
    <dbReference type="NCBI Taxonomy" id="1657"/>
    <lineage>
        <taxon>Bacteria</taxon>
        <taxon>Bacillati</taxon>
        <taxon>Actinomycetota</taxon>
        <taxon>Actinomycetes</taxon>
        <taxon>Actinomycetales</taxon>
        <taxon>Actinomycetaceae</taxon>
        <taxon>Actinobaculum</taxon>
    </lineage>
</organism>
<protein>
    <recommendedName>
        <fullName evidence="4">non-reducing end alpha-L-arabinofuranosidase</fullName>
        <ecNumber evidence="4">3.2.1.55</ecNumber>
    </recommendedName>
</protein>
<comment type="catalytic activity">
    <reaction evidence="1">
        <text>Hydrolysis of terminal non-reducing alpha-L-arabinofuranoside residues in alpha-L-arabinosides.</text>
        <dbReference type="EC" id="3.2.1.55"/>
    </reaction>
</comment>
<evidence type="ECO:0000256" key="5">
    <source>
        <dbReference type="ARBA" id="ARBA00022801"/>
    </source>
</evidence>
<dbReference type="GO" id="GO:0000272">
    <property type="term" value="P:polysaccharide catabolic process"/>
    <property type="evidence" value="ECO:0007669"/>
    <property type="project" value="TreeGrafter"/>
</dbReference>
<evidence type="ECO:0000256" key="7">
    <source>
        <dbReference type="ARBA" id="ARBA00023295"/>
    </source>
</evidence>
<dbReference type="PANTHER" id="PTHR43576:SF3">
    <property type="entry name" value="ALPHA-L-ARABINOFURANOSIDASE C"/>
    <property type="match status" value="1"/>
</dbReference>
<dbReference type="InterPro" id="IPR055235">
    <property type="entry name" value="ASD1_cat"/>
</dbReference>
<dbReference type="Proteomes" id="UP001273799">
    <property type="component" value="Unassembled WGS sequence"/>
</dbReference>
<dbReference type="EMBL" id="JAWNFU010000001">
    <property type="protein sequence ID" value="MDY5152865.1"/>
    <property type="molecule type" value="Genomic_DNA"/>
</dbReference>
<dbReference type="SMART" id="SM00813">
    <property type="entry name" value="Alpha-L-AF_C"/>
    <property type="match status" value="1"/>
</dbReference>
<dbReference type="Gene3D" id="3.20.20.80">
    <property type="entry name" value="Glycosidases"/>
    <property type="match status" value="1"/>
</dbReference>
<keyword evidence="5" id="KW-0378">Hydrolase</keyword>
<proteinExistence type="inferred from homology"/>
<name>A0AAW9HR80_9ACTO</name>
<sequence length="529" mass="59635">MIFAVGGQYVGSPLKFLWEASMAKLHVDPKYVNATINELIWGSFTEHLGRCIYGGLFQPDHKTADEKGLRQDVIDEINELGISLVRYPGGNFVSNYNWKDGIGPKEDRPRRLEFAWATIEPNQFGIDEFIDWARKANVEPMIAVNLGTGTPKEAAELVEYCNHPGGTYWSDLRRKNGHEEPYGIKYWCLGNEMEGDWQAGHLSAENYADKALEAAKMMRWVDRDIKLVACGSSYHVLPEYLEWDRIVLNKLYSQIDYLSTHFYASRGGSEASEFIYAWHALDEHLSNSEAVLDFVKGKRGETKDIPVCLDEWNVWNFSDLKIDGPDDLLGATELEVTSAERWEEAPPILQEKYTLLDALTFAGLGMTLINHADRVEIACLAQLVNAIAPITTSEEGGILRQAIWYPLREFTQRGRGEVLDYRLECTKVTVNEREIPTVYAAVVRNPETRELTIFVLNANLDESVPLEIQVSGHDFKITGVRRLEGEKLNSVNTFENPNEISMKEMGSRDQSGVDLPPASFSVVTVGVAE</sequence>
<dbReference type="GO" id="GO:0046373">
    <property type="term" value="P:L-arabinose metabolic process"/>
    <property type="evidence" value="ECO:0007669"/>
    <property type="project" value="InterPro"/>
</dbReference>
<dbReference type="GO" id="GO:0046556">
    <property type="term" value="F:alpha-L-arabinofuranosidase activity"/>
    <property type="evidence" value="ECO:0007669"/>
    <property type="project" value="UniProtKB-EC"/>
</dbReference>
<dbReference type="InterPro" id="IPR013780">
    <property type="entry name" value="Glyco_hydro_b"/>
</dbReference>
<feature type="domain" description="Alpha-L-arabinofuranosidase C-terminal" evidence="8">
    <location>
        <begin position="310"/>
        <end position="519"/>
    </location>
</feature>
<evidence type="ECO:0000256" key="6">
    <source>
        <dbReference type="ARBA" id="ARBA00023277"/>
    </source>
</evidence>
<comment type="similarity">
    <text evidence="2">Belongs to the glycosyl hydrolase 51 family.</text>
</comment>